<evidence type="ECO:0000313" key="7">
    <source>
        <dbReference type="Ensembl" id="ENSECAP00000045331.2"/>
    </source>
</evidence>
<dbReference type="PaxDb" id="9796-ENSECAP00000045331"/>
<evidence type="ECO:0000256" key="2">
    <source>
        <dbReference type="ARBA" id="ARBA00022980"/>
    </source>
</evidence>
<evidence type="ECO:0000256" key="3">
    <source>
        <dbReference type="ARBA" id="ARBA00023274"/>
    </source>
</evidence>
<name>A0A3Q2IAP6_HORSE</name>
<organism evidence="7 8">
    <name type="scientific">Equus caballus</name>
    <name type="common">Horse</name>
    <dbReference type="NCBI Taxonomy" id="9796"/>
    <lineage>
        <taxon>Eukaryota</taxon>
        <taxon>Metazoa</taxon>
        <taxon>Chordata</taxon>
        <taxon>Craniata</taxon>
        <taxon>Vertebrata</taxon>
        <taxon>Euteleostomi</taxon>
        <taxon>Mammalia</taxon>
        <taxon>Eutheria</taxon>
        <taxon>Laurasiatheria</taxon>
        <taxon>Perissodactyla</taxon>
        <taxon>Equidae</taxon>
        <taxon>Equus</taxon>
    </lineage>
</organism>
<dbReference type="Ensembl" id="ENSECAT00000040180.2">
    <property type="protein sequence ID" value="ENSECAP00000045331.2"/>
    <property type="gene ID" value="ENSECAG00000032176.2"/>
</dbReference>
<evidence type="ECO:0000313" key="8">
    <source>
        <dbReference type="Proteomes" id="UP000002281"/>
    </source>
</evidence>
<dbReference type="SMART" id="SM01405">
    <property type="entry name" value="Ribosomal_S6e"/>
    <property type="match status" value="1"/>
</dbReference>
<dbReference type="GO" id="GO:0006412">
    <property type="term" value="P:translation"/>
    <property type="evidence" value="ECO:0007669"/>
    <property type="project" value="InterPro"/>
</dbReference>
<evidence type="ECO:0000256" key="1">
    <source>
        <dbReference type="ARBA" id="ARBA00009312"/>
    </source>
</evidence>
<keyword evidence="2" id="KW-0689">Ribosomal protein</keyword>
<accession>A0A3Q2IAP6</accession>
<keyword evidence="3" id="KW-0687">Ribonucleoprotein</keyword>
<dbReference type="Bgee" id="ENSECAG00000032176">
    <property type="expression patterns" value="Expressed in trophectoderm and 4 other cell types or tissues"/>
</dbReference>
<dbReference type="AlphaFoldDB" id="A0A3Q2IAP6"/>
<dbReference type="PANTHER" id="PTHR11502">
    <property type="entry name" value="40S RIBOSOMAL PROTEIN S6"/>
    <property type="match status" value="1"/>
</dbReference>
<dbReference type="Gene3D" id="1.20.5.2650">
    <property type="match status" value="1"/>
</dbReference>
<dbReference type="InParanoid" id="A0A3Q2IAP6"/>
<reference evidence="7" key="3">
    <citation type="submission" date="2025-09" db="UniProtKB">
        <authorList>
            <consortium name="Ensembl"/>
        </authorList>
    </citation>
    <scope>IDENTIFICATION</scope>
    <source>
        <strain evidence="7">Thoroughbred</strain>
    </source>
</reference>
<dbReference type="GO" id="GO:0005840">
    <property type="term" value="C:ribosome"/>
    <property type="evidence" value="ECO:0007669"/>
    <property type="project" value="UniProtKB-KW"/>
</dbReference>
<reference evidence="7 8" key="1">
    <citation type="journal article" date="2009" name="Science">
        <title>Genome sequence, comparative analysis, and population genetics of the domestic horse.</title>
        <authorList>
            <consortium name="Broad Institute Genome Sequencing Platform"/>
            <consortium name="Broad Institute Whole Genome Assembly Team"/>
            <person name="Wade C.M."/>
            <person name="Giulotto E."/>
            <person name="Sigurdsson S."/>
            <person name="Zoli M."/>
            <person name="Gnerre S."/>
            <person name="Imsland F."/>
            <person name="Lear T.L."/>
            <person name="Adelson D.L."/>
            <person name="Bailey E."/>
            <person name="Bellone R.R."/>
            <person name="Bloecker H."/>
            <person name="Distl O."/>
            <person name="Edgar R.C."/>
            <person name="Garber M."/>
            <person name="Leeb T."/>
            <person name="Mauceli E."/>
            <person name="MacLeod J.N."/>
            <person name="Penedo M.C.T."/>
            <person name="Raison J.M."/>
            <person name="Sharpe T."/>
            <person name="Vogel J."/>
            <person name="Andersson L."/>
            <person name="Antczak D.F."/>
            <person name="Biagi T."/>
            <person name="Binns M.M."/>
            <person name="Chowdhary B.P."/>
            <person name="Coleman S.J."/>
            <person name="Della Valle G."/>
            <person name="Fryc S."/>
            <person name="Guerin G."/>
            <person name="Hasegawa T."/>
            <person name="Hill E.W."/>
            <person name="Jurka J."/>
            <person name="Kiialainen A."/>
            <person name="Lindgren G."/>
            <person name="Liu J."/>
            <person name="Magnani E."/>
            <person name="Mickelson J.R."/>
            <person name="Murray J."/>
            <person name="Nergadze S.G."/>
            <person name="Onofrio R."/>
            <person name="Pedroni S."/>
            <person name="Piras M.F."/>
            <person name="Raudsepp T."/>
            <person name="Rocchi M."/>
            <person name="Roeed K.H."/>
            <person name="Ryder O.A."/>
            <person name="Searle S."/>
            <person name="Skow L."/>
            <person name="Swinburne J.E."/>
            <person name="Syvaenen A.C."/>
            <person name="Tozaki T."/>
            <person name="Valberg S.J."/>
            <person name="Vaudin M."/>
            <person name="White J.R."/>
            <person name="Zody M.C."/>
            <person name="Lander E.S."/>
            <person name="Lindblad-Toh K."/>
        </authorList>
    </citation>
    <scope>NUCLEOTIDE SEQUENCE [LARGE SCALE GENOMIC DNA]</scope>
    <source>
        <strain evidence="7 8">Thoroughbred</strain>
    </source>
</reference>
<evidence type="ECO:0000256" key="5">
    <source>
        <dbReference type="ARBA" id="ARBA00035403"/>
    </source>
</evidence>
<dbReference type="Proteomes" id="UP000002281">
    <property type="component" value="Chromosome 5"/>
</dbReference>
<evidence type="ECO:0000256" key="6">
    <source>
        <dbReference type="SAM" id="MobiDB-lite"/>
    </source>
</evidence>
<dbReference type="Pfam" id="PF01092">
    <property type="entry name" value="Ribosomal_S6e"/>
    <property type="match status" value="1"/>
</dbReference>
<reference evidence="7" key="2">
    <citation type="submission" date="2025-08" db="UniProtKB">
        <authorList>
            <consortium name="Ensembl"/>
        </authorList>
    </citation>
    <scope>IDENTIFICATION</scope>
    <source>
        <strain evidence="7">Thoroughbred</strain>
    </source>
</reference>
<dbReference type="GO" id="GO:0003735">
    <property type="term" value="F:structural constituent of ribosome"/>
    <property type="evidence" value="ECO:0007669"/>
    <property type="project" value="InterPro"/>
</dbReference>
<proteinExistence type="inferred from homology"/>
<evidence type="ECO:0000256" key="4">
    <source>
        <dbReference type="ARBA" id="ARBA00035278"/>
    </source>
</evidence>
<dbReference type="InterPro" id="IPR001377">
    <property type="entry name" value="Ribosomal_eS6"/>
</dbReference>
<dbReference type="GO" id="GO:1990904">
    <property type="term" value="C:ribonucleoprotein complex"/>
    <property type="evidence" value="ECO:0007669"/>
    <property type="project" value="UniProtKB-KW"/>
</dbReference>
<feature type="region of interest" description="Disordered" evidence="6">
    <location>
        <begin position="97"/>
        <end position="118"/>
    </location>
</feature>
<sequence>MEGLRGLNHTEEQQTKLPHGCGHLLLSKGHFCYRPRRTGERKRKSVQGCIVDANLSVLNLVIVNNKEKKIPGVIHTPVPHCLGPKGARRIRKLFNLSKEDDAHQAPTSKSESVKNKIF</sequence>
<keyword evidence="8" id="KW-1185">Reference proteome</keyword>
<comment type="similarity">
    <text evidence="1">Belongs to the eukaryotic ribosomal protein eS6 family.</text>
</comment>
<protein>
    <recommendedName>
        <fullName evidence="4">Small ribosomal subunit protein eS6</fullName>
    </recommendedName>
    <alternativeName>
        <fullName evidence="5">40S ribosomal protein S6</fullName>
    </alternativeName>
</protein>
<dbReference type="STRING" id="9796.ENSECAP00000045331"/>
<dbReference type="GeneTree" id="ENSGT00390000009819"/>